<protein>
    <recommendedName>
        <fullName evidence="2">IS110 family transposase</fullName>
    </recommendedName>
</protein>
<accession>A0A3B0XK70</accession>
<feature type="non-terminal residue" evidence="1">
    <location>
        <position position="1"/>
    </location>
</feature>
<dbReference type="AlphaFoldDB" id="A0A3B0XK70"/>
<name>A0A3B0XK70_9ZZZZ</name>
<organism evidence="1">
    <name type="scientific">hydrothermal vent metagenome</name>
    <dbReference type="NCBI Taxonomy" id="652676"/>
    <lineage>
        <taxon>unclassified sequences</taxon>
        <taxon>metagenomes</taxon>
        <taxon>ecological metagenomes</taxon>
    </lineage>
</organism>
<reference evidence="1" key="1">
    <citation type="submission" date="2018-06" db="EMBL/GenBank/DDBJ databases">
        <authorList>
            <person name="Zhirakovskaya E."/>
        </authorList>
    </citation>
    <scope>NUCLEOTIDE SEQUENCE</scope>
</reference>
<proteinExistence type="predicted"/>
<dbReference type="EMBL" id="UOFJ01000109">
    <property type="protein sequence ID" value="VAW63537.1"/>
    <property type="molecule type" value="Genomic_DNA"/>
</dbReference>
<sequence length="90" mass="10422">GNQHARRVLVEAGWAYRFSAKVSKEMQKRQEEVPLNVRDIAWKAQLRLTKRFRKMSLNGKPNNLIVVAMAREIAAFMWSIANEVPITNNQ</sequence>
<gene>
    <name evidence="1" type="ORF">MNBD_GAMMA10-805</name>
</gene>
<evidence type="ECO:0008006" key="2">
    <source>
        <dbReference type="Google" id="ProtNLM"/>
    </source>
</evidence>
<evidence type="ECO:0000313" key="1">
    <source>
        <dbReference type="EMBL" id="VAW63537.1"/>
    </source>
</evidence>